<dbReference type="PROSITE" id="PS00463">
    <property type="entry name" value="ZN2_CY6_FUNGAL_1"/>
    <property type="match status" value="1"/>
</dbReference>
<comment type="caution">
    <text evidence="3">The sequence shown here is derived from an EMBL/GenBank/DDBJ whole genome shotgun (WGS) entry which is preliminary data.</text>
</comment>
<accession>A0A8H6TL36</accession>
<feature type="region of interest" description="Disordered" evidence="1">
    <location>
        <begin position="56"/>
        <end position="80"/>
    </location>
</feature>
<feature type="region of interest" description="Disordered" evidence="1">
    <location>
        <begin position="123"/>
        <end position="149"/>
    </location>
</feature>
<dbReference type="GO" id="GO:0008270">
    <property type="term" value="F:zinc ion binding"/>
    <property type="evidence" value="ECO:0007669"/>
    <property type="project" value="InterPro"/>
</dbReference>
<dbReference type="SUPFAM" id="SSF57701">
    <property type="entry name" value="Zn2/Cys6 DNA-binding domain"/>
    <property type="match status" value="1"/>
</dbReference>
<dbReference type="EMBL" id="JACAZE010000003">
    <property type="protein sequence ID" value="KAF7319236.1"/>
    <property type="molecule type" value="Genomic_DNA"/>
</dbReference>
<evidence type="ECO:0000256" key="1">
    <source>
        <dbReference type="SAM" id="MobiDB-lite"/>
    </source>
</evidence>
<reference evidence="3" key="1">
    <citation type="submission" date="2020-05" db="EMBL/GenBank/DDBJ databases">
        <title>Mycena genomes resolve the evolution of fungal bioluminescence.</title>
        <authorList>
            <person name="Tsai I.J."/>
        </authorList>
    </citation>
    <scope>NUCLEOTIDE SEQUENCE</scope>
    <source>
        <strain evidence="3">110903Hualien_Pintung</strain>
    </source>
</reference>
<dbReference type="CDD" id="cd12148">
    <property type="entry name" value="fungal_TF_MHR"/>
    <property type="match status" value="1"/>
</dbReference>
<gene>
    <name evidence="3" type="ORF">HMN09_00261000</name>
</gene>
<evidence type="ECO:0000313" key="3">
    <source>
        <dbReference type="EMBL" id="KAF7319236.1"/>
    </source>
</evidence>
<feature type="compositionally biased region" description="Low complexity" evidence="1">
    <location>
        <begin position="645"/>
        <end position="655"/>
    </location>
</feature>
<evidence type="ECO:0000259" key="2">
    <source>
        <dbReference type="PROSITE" id="PS50048"/>
    </source>
</evidence>
<organism evidence="3 4">
    <name type="scientific">Mycena chlorophos</name>
    <name type="common">Agaric fungus</name>
    <name type="synonym">Agaricus chlorophos</name>
    <dbReference type="NCBI Taxonomy" id="658473"/>
    <lineage>
        <taxon>Eukaryota</taxon>
        <taxon>Fungi</taxon>
        <taxon>Dikarya</taxon>
        <taxon>Basidiomycota</taxon>
        <taxon>Agaricomycotina</taxon>
        <taxon>Agaricomycetes</taxon>
        <taxon>Agaricomycetidae</taxon>
        <taxon>Agaricales</taxon>
        <taxon>Marasmiineae</taxon>
        <taxon>Mycenaceae</taxon>
        <taxon>Mycena</taxon>
    </lineage>
</organism>
<dbReference type="Proteomes" id="UP000613580">
    <property type="component" value="Unassembled WGS sequence"/>
</dbReference>
<dbReference type="InterPro" id="IPR001138">
    <property type="entry name" value="Zn2Cys6_DnaBD"/>
</dbReference>
<dbReference type="InterPro" id="IPR036864">
    <property type="entry name" value="Zn2-C6_fun-type_DNA-bd_sf"/>
</dbReference>
<keyword evidence="4" id="KW-1185">Reference proteome</keyword>
<feature type="compositionally biased region" description="Polar residues" evidence="1">
    <location>
        <begin position="449"/>
        <end position="464"/>
    </location>
</feature>
<protein>
    <recommendedName>
        <fullName evidence="2">Zn(2)-C6 fungal-type domain-containing protein</fullName>
    </recommendedName>
</protein>
<feature type="region of interest" description="Disordered" evidence="1">
    <location>
        <begin position="449"/>
        <end position="502"/>
    </location>
</feature>
<dbReference type="AlphaFoldDB" id="A0A8H6TL36"/>
<dbReference type="GO" id="GO:0000981">
    <property type="term" value="F:DNA-binding transcription factor activity, RNA polymerase II-specific"/>
    <property type="evidence" value="ECO:0007669"/>
    <property type="project" value="InterPro"/>
</dbReference>
<proteinExistence type="predicted"/>
<name>A0A8H6TL36_MYCCL</name>
<dbReference type="CDD" id="cd00067">
    <property type="entry name" value="GAL4"/>
    <property type="match status" value="1"/>
</dbReference>
<feature type="region of interest" description="Disordered" evidence="1">
    <location>
        <begin position="634"/>
        <end position="655"/>
    </location>
</feature>
<evidence type="ECO:0000313" key="4">
    <source>
        <dbReference type="Proteomes" id="UP000613580"/>
    </source>
</evidence>
<dbReference type="PROSITE" id="PS50048">
    <property type="entry name" value="ZN2_CY6_FUNGAL_2"/>
    <property type="match status" value="1"/>
</dbReference>
<feature type="domain" description="Zn(2)-C6 fungal-type" evidence="2">
    <location>
        <begin position="89"/>
        <end position="122"/>
    </location>
</feature>
<sequence length="784" mass="84376">MASDIPEAPTDTHWLRRPVGLPHIPVTRFAVMRSQRKLSDVNHPLRVLPAFLSSSSMPAKRTPRTMPDGGGETVGSTTSKRVRTKAGQACAACRKSKARCEITAVTRGRCHRCTVLDLDCSNGAGSPDSQSRDRCSLPVPKAEPDSPPPRFWAFGPEAEVQTSPGNEEQDAALAWLHPIGVVRGICAGSAATADAARRDYRATILNDILAPGIRERLVTLFDTHYRPWLSFNLARNDFVDASCCTVALGALKAFPLPPETSRRLDGFITAQLREIPRLHDTSGPRSLLQDAVKMAMGLGLNDSVEVEEMRLWTALMTLEAIHSLGTDIAPLTTIDVDPRQLHFPRTESVSALEWDALRMGLTGAHVQLYREATLLRVDADSSAEEREAWLQEMCNVLSKMVMRSRLLAPLSVTAPLTHRPLFLATQIAQDLARILTLYHAFIAARSAAQTADPPSSLPRSTHTGNAGGGGWQHAFLPDSTPPPKQKLASGRDSDPRVHITGANRNNAERLLRHWGADMLRTTETLLVSFLQLTEVGSDSGGPSIIQSLPDVFIVGAAFAAALLVGMNFVGLRRIGREVLGSGMAELLIKKVARVLVGDDRGGPGGGVEGGLAQQAGAFVQRVLAKWEARHGGRALLTKSGPKPGRSPVSRRAVRSRTTPAISVALPLAPQASPAANPLLFPADLELSLRPNHDVNSVFNGQSQLDIPANDGDSTANFKHDALDLDVDGDFNFSLEPDVDGAHSGFALLDAMLGGPGVVAGALDINVFPPLEDGMRESQMWPDWI</sequence>